<dbReference type="AlphaFoldDB" id="A0A127A5J0"/>
<proteinExistence type="predicted"/>
<reference evidence="2 3" key="1">
    <citation type="submission" date="2016-02" db="EMBL/GenBank/DDBJ databases">
        <title>Complete genome of Sinomonas atrocyanea KCTC 3377.</title>
        <authorList>
            <person name="Kim K.M."/>
        </authorList>
    </citation>
    <scope>NUCLEOTIDE SEQUENCE [LARGE SCALE GENOMIC DNA]</scope>
    <source>
        <strain evidence="2 3">KCTC 3377</strain>
    </source>
</reference>
<feature type="compositionally biased region" description="Basic and acidic residues" evidence="1">
    <location>
        <begin position="1"/>
        <end position="26"/>
    </location>
</feature>
<name>A0A127A5J0_9MICC</name>
<dbReference type="KEGG" id="satk:SA2016_3929"/>
<accession>A0A127A5J0</accession>
<dbReference type="RefSeq" id="WP_066501429.1">
    <property type="nucleotide sequence ID" value="NZ_BJMO01000006.1"/>
</dbReference>
<evidence type="ECO:0000313" key="3">
    <source>
        <dbReference type="Proteomes" id="UP000070134"/>
    </source>
</evidence>
<dbReference type="Proteomes" id="UP000070134">
    <property type="component" value="Chromosome"/>
</dbReference>
<dbReference type="OrthoDB" id="5519961at2"/>
<organism evidence="2 3">
    <name type="scientific">Sinomonas atrocyanea</name>
    <dbReference type="NCBI Taxonomy" id="37927"/>
    <lineage>
        <taxon>Bacteria</taxon>
        <taxon>Bacillati</taxon>
        <taxon>Actinomycetota</taxon>
        <taxon>Actinomycetes</taxon>
        <taxon>Micrococcales</taxon>
        <taxon>Micrococcaceae</taxon>
        <taxon>Sinomonas</taxon>
    </lineage>
</organism>
<dbReference type="EMBL" id="CP014518">
    <property type="protein sequence ID" value="AMM34583.1"/>
    <property type="molecule type" value="Genomic_DNA"/>
</dbReference>
<protein>
    <submittedName>
        <fullName evidence="2">Uncharacterized protein</fullName>
    </submittedName>
</protein>
<keyword evidence="3" id="KW-1185">Reference proteome</keyword>
<sequence>MIERGSNKHGPELDEQMKHEVEEEVRGGLPSPDQDWQNPEPFPDDTDDVETRAAVDRDLGPDSDPEARAARETE</sequence>
<feature type="compositionally biased region" description="Basic and acidic residues" evidence="1">
    <location>
        <begin position="49"/>
        <end position="74"/>
    </location>
</feature>
<evidence type="ECO:0000256" key="1">
    <source>
        <dbReference type="SAM" id="MobiDB-lite"/>
    </source>
</evidence>
<evidence type="ECO:0000313" key="2">
    <source>
        <dbReference type="EMBL" id="AMM34583.1"/>
    </source>
</evidence>
<gene>
    <name evidence="2" type="ORF">SA2016_3929</name>
</gene>
<feature type="region of interest" description="Disordered" evidence="1">
    <location>
        <begin position="1"/>
        <end position="74"/>
    </location>
</feature>